<evidence type="ECO:0000313" key="2">
    <source>
        <dbReference type="Proteomes" id="UP001066276"/>
    </source>
</evidence>
<dbReference type="Proteomes" id="UP001066276">
    <property type="component" value="Chromosome 8"/>
</dbReference>
<sequence length="79" mass="8765">MFFKGAASRPFQTGPIGEGAWLMPLLPKKARPAAAGTHMFFKGAASRPFQTRPIGEGAWLLPLPLLPKKARPMFLFYFM</sequence>
<gene>
    <name evidence="1" type="ORF">NDU88_005997</name>
</gene>
<reference evidence="1" key="1">
    <citation type="journal article" date="2022" name="bioRxiv">
        <title>Sequencing and chromosome-scale assembly of the giantPleurodeles waltlgenome.</title>
        <authorList>
            <person name="Brown T."/>
            <person name="Elewa A."/>
            <person name="Iarovenko S."/>
            <person name="Subramanian E."/>
            <person name="Araus A.J."/>
            <person name="Petzold A."/>
            <person name="Susuki M."/>
            <person name="Suzuki K.-i.T."/>
            <person name="Hayashi T."/>
            <person name="Toyoda A."/>
            <person name="Oliveira C."/>
            <person name="Osipova E."/>
            <person name="Leigh N.D."/>
            <person name="Simon A."/>
            <person name="Yun M.H."/>
        </authorList>
    </citation>
    <scope>NUCLEOTIDE SEQUENCE</scope>
    <source>
        <strain evidence="1">20211129_DDA</strain>
        <tissue evidence="1">Liver</tissue>
    </source>
</reference>
<evidence type="ECO:0000313" key="1">
    <source>
        <dbReference type="EMBL" id="KAJ1117801.1"/>
    </source>
</evidence>
<organism evidence="1 2">
    <name type="scientific">Pleurodeles waltl</name>
    <name type="common">Iberian ribbed newt</name>
    <dbReference type="NCBI Taxonomy" id="8319"/>
    <lineage>
        <taxon>Eukaryota</taxon>
        <taxon>Metazoa</taxon>
        <taxon>Chordata</taxon>
        <taxon>Craniata</taxon>
        <taxon>Vertebrata</taxon>
        <taxon>Euteleostomi</taxon>
        <taxon>Amphibia</taxon>
        <taxon>Batrachia</taxon>
        <taxon>Caudata</taxon>
        <taxon>Salamandroidea</taxon>
        <taxon>Salamandridae</taxon>
        <taxon>Pleurodelinae</taxon>
        <taxon>Pleurodeles</taxon>
    </lineage>
</organism>
<dbReference type="AlphaFoldDB" id="A0AAV7NNZ5"/>
<keyword evidence="2" id="KW-1185">Reference proteome</keyword>
<name>A0AAV7NNZ5_PLEWA</name>
<comment type="caution">
    <text evidence="1">The sequence shown here is derived from an EMBL/GenBank/DDBJ whole genome shotgun (WGS) entry which is preliminary data.</text>
</comment>
<dbReference type="EMBL" id="JANPWB010000012">
    <property type="protein sequence ID" value="KAJ1117801.1"/>
    <property type="molecule type" value="Genomic_DNA"/>
</dbReference>
<protein>
    <submittedName>
        <fullName evidence="1">Uncharacterized protein</fullName>
    </submittedName>
</protein>
<accession>A0AAV7NNZ5</accession>
<proteinExistence type="predicted"/>